<accession>A0A0A9GA08</accession>
<organism evidence="2">
    <name type="scientific">Arundo donax</name>
    <name type="common">Giant reed</name>
    <name type="synonym">Donax arundinaceus</name>
    <dbReference type="NCBI Taxonomy" id="35708"/>
    <lineage>
        <taxon>Eukaryota</taxon>
        <taxon>Viridiplantae</taxon>
        <taxon>Streptophyta</taxon>
        <taxon>Embryophyta</taxon>
        <taxon>Tracheophyta</taxon>
        <taxon>Spermatophyta</taxon>
        <taxon>Magnoliopsida</taxon>
        <taxon>Liliopsida</taxon>
        <taxon>Poales</taxon>
        <taxon>Poaceae</taxon>
        <taxon>PACMAD clade</taxon>
        <taxon>Arundinoideae</taxon>
        <taxon>Arundineae</taxon>
        <taxon>Arundo</taxon>
    </lineage>
</organism>
<name>A0A0A9GA08_ARUDO</name>
<protein>
    <submittedName>
        <fullName evidence="2">Uncharacterized protein</fullName>
    </submittedName>
</protein>
<dbReference type="AlphaFoldDB" id="A0A0A9GA08"/>
<evidence type="ECO:0000313" key="2">
    <source>
        <dbReference type="EMBL" id="JAE17508.1"/>
    </source>
</evidence>
<feature type="region of interest" description="Disordered" evidence="1">
    <location>
        <begin position="1"/>
        <end position="28"/>
    </location>
</feature>
<proteinExistence type="predicted"/>
<reference evidence="2" key="2">
    <citation type="journal article" date="2015" name="Data Brief">
        <title>Shoot transcriptome of the giant reed, Arundo donax.</title>
        <authorList>
            <person name="Barrero R.A."/>
            <person name="Guerrero F.D."/>
            <person name="Moolhuijzen P."/>
            <person name="Goolsby J.A."/>
            <person name="Tidwell J."/>
            <person name="Bellgard S.E."/>
            <person name="Bellgard M.I."/>
        </authorList>
    </citation>
    <scope>NUCLEOTIDE SEQUENCE</scope>
    <source>
        <tissue evidence="2">Shoot tissue taken approximately 20 cm above the soil surface</tissue>
    </source>
</reference>
<feature type="compositionally biased region" description="Low complexity" evidence="1">
    <location>
        <begin position="14"/>
        <end position="28"/>
    </location>
</feature>
<dbReference type="EMBL" id="GBRH01180388">
    <property type="protein sequence ID" value="JAE17508.1"/>
    <property type="molecule type" value="Transcribed_RNA"/>
</dbReference>
<reference evidence="2" key="1">
    <citation type="submission" date="2014-09" db="EMBL/GenBank/DDBJ databases">
        <authorList>
            <person name="Magalhaes I.L.F."/>
            <person name="Oliveira U."/>
            <person name="Santos F.R."/>
            <person name="Vidigal T.H.D.A."/>
            <person name="Brescovit A.D."/>
            <person name="Santos A.J."/>
        </authorList>
    </citation>
    <scope>NUCLEOTIDE SEQUENCE</scope>
    <source>
        <tissue evidence="2">Shoot tissue taken approximately 20 cm above the soil surface</tissue>
    </source>
</reference>
<sequence length="84" mass="8881">MVVPIRCSPEAGTSPAAEDPESAASMAAAARTLAERGAKIDSFREREDGERCILLCLCLPGKKETEARDEFWFGPDAVAGAGLI</sequence>
<evidence type="ECO:0000256" key="1">
    <source>
        <dbReference type="SAM" id="MobiDB-lite"/>
    </source>
</evidence>